<keyword evidence="7" id="KW-0812">Transmembrane</keyword>
<feature type="compositionally biased region" description="Acidic residues" evidence="6">
    <location>
        <begin position="707"/>
        <end position="717"/>
    </location>
</feature>
<dbReference type="Gene3D" id="3.30.980.40">
    <property type="match status" value="1"/>
</dbReference>
<evidence type="ECO:0000256" key="1">
    <source>
        <dbReference type="ARBA" id="ARBA00006474"/>
    </source>
</evidence>
<keyword evidence="7" id="KW-1133">Transmembrane helix</keyword>
<feature type="domain" description="FtsK" evidence="8">
    <location>
        <begin position="384"/>
        <end position="574"/>
    </location>
</feature>
<feature type="transmembrane region" description="Helical" evidence="7">
    <location>
        <begin position="111"/>
        <end position="132"/>
    </location>
</feature>
<keyword evidence="7" id="KW-0472">Membrane</keyword>
<sequence length="717" mass="78742">MSPSKKKAGKSVQKRFSENQLKASSLLEGVGRAMVRLERYGRDMAGILLLVLGLLTLLVLLGLTSGSFISPFGYWLKRWLGVASYPLAVLTTLAGVSLLRSNPAQNRRFPLGRILAWEGLIFTTMAFLALLGGASVERAEAGLDGGVIGWGLAYLLGQFLPLPWSSLLLVLLGIWFLSSATGFHHWAGQRVQAWIDSLPVEMPAVTHSQPTGMDENHPKIQREEGIPVPVVAYQREENLPPLSLLAKEESNGLDEERILAIARQIEKTLAEFGVPSRVVGYRKGPTVTQFAVEPGYVEKPAADGKMIRQKVRVAQISALTRDLALALAAERLRIEAPVPGHSYVGVEVPNSSTTLVRLRPILESPEFLKLQSPLAIALGRDVSGQPVVADLARMPHLLVAGTTGSGKSVCLASIITCLVMNNSPATLRLVVLDPKMVELARFSGLPHILGKVETDIERMLAVLRWTLVEMEQRYRLFEANAARDLNAYNRKAERRGMIPLPRIVVLIDELADLMMSTPDQTEHSLVRLAQMARATGIHLVIATQRPSTDVVTGLIKANFPARIAFSVASSIDSRVILDVNGAESLLGRGDMLFLNPESGTPQRAQGVLLQDQEIERVIEFWQQRLTDQTEQTAPWEDLINQDDEGDDLIEKAIELVRRTQRASASLLQRRLRIGFPRAARLLDELEERGIVGPAQGGGKDREVLIDPLDDDSSEDDN</sequence>
<evidence type="ECO:0000313" key="9">
    <source>
        <dbReference type="EMBL" id="HGS87130.1"/>
    </source>
</evidence>
<evidence type="ECO:0000256" key="2">
    <source>
        <dbReference type="ARBA" id="ARBA00022741"/>
    </source>
</evidence>
<dbReference type="PROSITE" id="PS50901">
    <property type="entry name" value="FTSK"/>
    <property type="match status" value="1"/>
</dbReference>
<feature type="transmembrane region" description="Helical" evidence="7">
    <location>
        <begin position="79"/>
        <end position="99"/>
    </location>
</feature>
<dbReference type="InterPro" id="IPR036388">
    <property type="entry name" value="WH-like_DNA-bd_sf"/>
</dbReference>
<dbReference type="InterPro" id="IPR027417">
    <property type="entry name" value="P-loop_NTPase"/>
</dbReference>
<feature type="transmembrane region" description="Helical" evidence="7">
    <location>
        <begin position="152"/>
        <end position="177"/>
    </location>
</feature>
<dbReference type="SUPFAM" id="SSF46785">
    <property type="entry name" value="Winged helix' DNA-binding domain"/>
    <property type="match status" value="1"/>
</dbReference>
<dbReference type="Pfam" id="PF01580">
    <property type="entry name" value="FtsK_SpoIIIE"/>
    <property type="match status" value="1"/>
</dbReference>
<feature type="transmembrane region" description="Helical" evidence="7">
    <location>
        <begin position="44"/>
        <end position="67"/>
    </location>
</feature>
<dbReference type="SUPFAM" id="SSF52540">
    <property type="entry name" value="P-loop containing nucleoside triphosphate hydrolases"/>
    <property type="match status" value="1"/>
</dbReference>
<evidence type="ECO:0000256" key="3">
    <source>
        <dbReference type="ARBA" id="ARBA00022840"/>
    </source>
</evidence>
<dbReference type="Gene3D" id="1.10.10.10">
    <property type="entry name" value="Winged helix-like DNA-binding domain superfamily/Winged helix DNA-binding domain"/>
    <property type="match status" value="1"/>
</dbReference>
<evidence type="ECO:0000256" key="7">
    <source>
        <dbReference type="SAM" id="Phobius"/>
    </source>
</evidence>
<dbReference type="CDD" id="cd01127">
    <property type="entry name" value="TrwB_TraG_TraD_VirD4"/>
    <property type="match status" value="1"/>
</dbReference>
<dbReference type="SMART" id="SM00843">
    <property type="entry name" value="Ftsk_gamma"/>
    <property type="match status" value="1"/>
</dbReference>
<comment type="similarity">
    <text evidence="1">Belongs to the FtsK/SpoIIIE/SftA family.</text>
</comment>
<dbReference type="AlphaFoldDB" id="A0A7C4Q341"/>
<dbReference type="InterPro" id="IPR041027">
    <property type="entry name" value="FtsK_alpha"/>
</dbReference>
<accession>A0A7C4Q341</accession>
<dbReference type="InterPro" id="IPR050206">
    <property type="entry name" value="FtsK/SpoIIIE/SftA"/>
</dbReference>
<dbReference type="Gene3D" id="3.40.50.300">
    <property type="entry name" value="P-loop containing nucleotide triphosphate hydrolases"/>
    <property type="match status" value="1"/>
</dbReference>
<dbReference type="InterPro" id="IPR018541">
    <property type="entry name" value="Ftsk_gamma"/>
</dbReference>
<protein>
    <submittedName>
        <fullName evidence="9">DNA translocase FtsK</fullName>
    </submittedName>
</protein>
<dbReference type="EMBL" id="DSXR01000056">
    <property type="protein sequence ID" value="HGS87130.1"/>
    <property type="molecule type" value="Genomic_DNA"/>
</dbReference>
<gene>
    <name evidence="9" type="ORF">ENT17_05865</name>
</gene>
<dbReference type="InterPro" id="IPR036390">
    <property type="entry name" value="WH_DNA-bd_sf"/>
</dbReference>
<keyword evidence="4" id="KW-0238">DNA-binding</keyword>
<reference evidence="9" key="1">
    <citation type="journal article" date="2020" name="mSystems">
        <title>Genome- and Community-Level Interaction Insights into Carbon Utilization and Element Cycling Functions of Hydrothermarchaeota in Hydrothermal Sediment.</title>
        <authorList>
            <person name="Zhou Z."/>
            <person name="Liu Y."/>
            <person name="Xu W."/>
            <person name="Pan J."/>
            <person name="Luo Z.H."/>
            <person name="Li M."/>
        </authorList>
    </citation>
    <scope>NUCLEOTIDE SEQUENCE [LARGE SCALE GENOMIC DNA]</scope>
    <source>
        <strain evidence="9">SpSt-556</strain>
    </source>
</reference>
<evidence type="ECO:0000256" key="5">
    <source>
        <dbReference type="PROSITE-ProRule" id="PRU00289"/>
    </source>
</evidence>
<dbReference type="Pfam" id="PF09397">
    <property type="entry name" value="FtsK_gamma"/>
    <property type="match status" value="1"/>
</dbReference>
<dbReference type="GO" id="GO:0003677">
    <property type="term" value="F:DNA binding"/>
    <property type="evidence" value="ECO:0007669"/>
    <property type="project" value="UniProtKB-KW"/>
</dbReference>
<feature type="binding site" evidence="5">
    <location>
        <begin position="401"/>
        <end position="408"/>
    </location>
    <ligand>
        <name>ATP</name>
        <dbReference type="ChEBI" id="CHEBI:30616"/>
    </ligand>
</feature>
<evidence type="ECO:0000256" key="4">
    <source>
        <dbReference type="ARBA" id="ARBA00023125"/>
    </source>
</evidence>
<dbReference type="PANTHER" id="PTHR22683:SF41">
    <property type="entry name" value="DNA TRANSLOCASE FTSK"/>
    <property type="match status" value="1"/>
</dbReference>
<keyword evidence="2 5" id="KW-0547">Nucleotide-binding</keyword>
<keyword evidence="3 5" id="KW-0067">ATP-binding</keyword>
<organism evidence="9">
    <name type="scientific">Bellilinea caldifistulae</name>
    <dbReference type="NCBI Taxonomy" id="360411"/>
    <lineage>
        <taxon>Bacteria</taxon>
        <taxon>Bacillati</taxon>
        <taxon>Chloroflexota</taxon>
        <taxon>Anaerolineae</taxon>
        <taxon>Anaerolineales</taxon>
        <taxon>Anaerolineaceae</taxon>
        <taxon>Bellilinea</taxon>
    </lineage>
</organism>
<evidence type="ECO:0000256" key="6">
    <source>
        <dbReference type="SAM" id="MobiDB-lite"/>
    </source>
</evidence>
<name>A0A7C4Q341_9CHLR</name>
<evidence type="ECO:0000259" key="8">
    <source>
        <dbReference type="PROSITE" id="PS50901"/>
    </source>
</evidence>
<dbReference type="GO" id="GO:0005524">
    <property type="term" value="F:ATP binding"/>
    <property type="evidence" value="ECO:0007669"/>
    <property type="project" value="UniProtKB-UniRule"/>
</dbReference>
<feature type="region of interest" description="Disordered" evidence="6">
    <location>
        <begin position="688"/>
        <end position="717"/>
    </location>
</feature>
<comment type="caution">
    <text evidence="9">The sequence shown here is derived from an EMBL/GenBank/DDBJ whole genome shotgun (WGS) entry which is preliminary data.</text>
</comment>
<dbReference type="InterPro" id="IPR003593">
    <property type="entry name" value="AAA+_ATPase"/>
</dbReference>
<dbReference type="InterPro" id="IPR002543">
    <property type="entry name" value="FtsK_dom"/>
</dbReference>
<dbReference type="PANTHER" id="PTHR22683">
    <property type="entry name" value="SPORULATION PROTEIN RELATED"/>
    <property type="match status" value="1"/>
</dbReference>
<dbReference type="SMART" id="SM00382">
    <property type="entry name" value="AAA"/>
    <property type="match status" value="1"/>
</dbReference>
<dbReference type="Pfam" id="PF17854">
    <property type="entry name" value="FtsK_alpha"/>
    <property type="match status" value="1"/>
</dbReference>
<proteinExistence type="inferred from homology"/>